<name>A0A1H8A5B7_9BACI</name>
<gene>
    <name evidence="2" type="ORF">SAMN05192533_104247</name>
</gene>
<dbReference type="InterPro" id="IPR050194">
    <property type="entry name" value="Glycosyltransferase_grp1"/>
</dbReference>
<dbReference type="Pfam" id="PF00534">
    <property type="entry name" value="Glycos_transf_1"/>
    <property type="match status" value="1"/>
</dbReference>
<dbReference type="EMBL" id="FOBW01000004">
    <property type="protein sequence ID" value="SEM65696.1"/>
    <property type="molecule type" value="Genomic_DNA"/>
</dbReference>
<feature type="domain" description="Glycosyl transferase family 1" evidence="1">
    <location>
        <begin position="240"/>
        <end position="386"/>
    </location>
</feature>
<dbReference type="SUPFAM" id="SSF53756">
    <property type="entry name" value="UDP-Glycosyltransferase/glycogen phosphorylase"/>
    <property type="match status" value="1"/>
</dbReference>
<keyword evidence="3" id="KW-1185">Reference proteome</keyword>
<accession>A0A1H8A5B7</accession>
<reference evidence="3" key="1">
    <citation type="submission" date="2016-10" db="EMBL/GenBank/DDBJ databases">
        <authorList>
            <person name="Varghese N."/>
            <person name="Submissions S."/>
        </authorList>
    </citation>
    <scope>NUCLEOTIDE SEQUENCE [LARGE SCALE GENOMIC DNA]</scope>
    <source>
        <strain evidence="3">B48,IBRC-M 10115,DSM 25386,CECT 8001</strain>
    </source>
</reference>
<proteinExistence type="predicted"/>
<dbReference type="AlphaFoldDB" id="A0A1H8A5B7"/>
<dbReference type="PANTHER" id="PTHR45947:SF15">
    <property type="entry name" value="TEICHURONIC ACID BIOSYNTHESIS GLYCOSYLTRANSFERASE TUAC-RELATED"/>
    <property type="match status" value="1"/>
</dbReference>
<evidence type="ECO:0000313" key="2">
    <source>
        <dbReference type="EMBL" id="SEM65696.1"/>
    </source>
</evidence>
<protein>
    <submittedName>
        <fullName evidence="2">Glycosyltransferase involved in cell wall bisynthesis</fullName>
    </submittedName>
</protein>
<dbReference type="InterPro" id="IPR001296">
    <property type="entry name" value="Glyco_trans_1"/>
</dbReference>
<dbReference type="Gene3D" id="3.40.50.2000">
    <property type="entry name" value="Glycogen Phosphorylase B"/>
    <property type="match status" value="2"/>
</dbReference>
<dbReference type="STRING" id="930146.SAMN05192533_104247"/>
<evidence type="ECO:0000259" key="1">
    <source>
        <dbReference type="Pfam" id="PF00534"/>
    </source>
</evidence>
<dbReference type="Proteomes" id="UP000198553">
    <property type="component" value="Unassembled WGS sequence"/>
</dbReference>
<sequence>MISVKTEKELILITNRYPFYPGEEFLTLELDYLCETFNKIHIIPVNARDFSRKRDLQSKVEVHIPHSFRRKTNLWGKLMSLSESQGRTWFIDELPNAIKHGPKGVGKLLSWVSNAVILRDYIEGSIFSERNINEFVLYSYWFTLAPGISLIKERNSSLPVYSRGHGGDIYEERHHPPYLPIKQKMTSLLDKIYLVSTNGKEYLANQTPEYSDKLTVSRLGTLKPLKLCKPSTDGITRLVSCSYMVPVKRLKLLVEVLGYCKANIQWTHIGDGPERHKIEQLVQDLPKNIEVHFTGSLKNEEVMSYYMQNTVDFFINVSSSEGIPVSIMEAYSCSIPAIATDVGGTGELVNSQNGVLVQKDIKPLVLASILDELASRPQGEKLKMREAALETWNKCFNADTNYTKFAKEIGR</sequence>
<keyword evidence="2" id="KW-0808">Transferase</keyword>
<dbReference type="GO" id="GO:0016757">
    <property type="term" value="F:glycosyltransferase activity"/>
    <property type="evidence" value="ECO:0007669"/>
    <property type="project" value="InterPro"/>
</dbReference>
<dbReference type="PANTHER" id="PTHR45947">
    <property type="entry name" value="SULFOQUINOVOSYL TRANSFERASE SQD2"/>
    <property type="match status" value="1"/>
</dbReference>
<evidence type="ECO:0000313" key="3">
    <source>
        <dbReference type="Proteomes" id="UP000198553"/>
    </source>
</evidence>
<organism evidence="2 3">
    <name type="scientific">Mesobacillus persicus</name>
    <dbReference type="NCBI Taxonomy" id="930146"/>
    <lineage>
        <taxon>Bacteria</taxon>
        <taxon>Bacillati</taxon>
        <taxon>Bacillota</taxon>
        <taxon>Bacilli</taxon>
        <taxon>Bacillales</taxon>
        <taxon>Bacillaceae</taxon>
        <taxon>Mesobacillus</taxon>
    </lineage>
</organism>